<protein>
    <submittedName>
        <fullName evidence="1">Uncharacterized protein</fullName>
    </submittedName>
</protein>
<dbReference type="AlphaFoldDB" id="A0A0E9XNJ0"/>
<accession>A0A0E9XNJ0</accession>
<reference evidence="1" key="1">
    <citation type="submission" date="2014-11" db="EMBL/GenBank/DDBJ databases">
        <authorList>
            <person name="Amaro Gonzalez C."/>
        </authorList>
    </citation>
    <scope>NUCLEOTIDE SEQUENCE</scope>
</reference>
<evidence type="ECO:0000313" key="1">
    <source>
        <dbReference type="EMBL" id="JAI03406.1"/>
    </source>
</evidence>
<name>A0A0E9XNJ0_ANGAN</name>
<dbReference type="EMBL" id="GBXM01005172">
    <property type="protein sequence ID" value="JAI03406.1"/>
    <property type="molecule type" value="Transcribed_RNA"/>
</dbReference>
<organism evidence="1">
    <name type="scientific">Anguilla anguilla</name>
    <name type="common">European freshwater eel</name>
    <name type="synonym">Muraena anguilla</name>
    <dbReference type="NCBI Taxonomy" id="7936"/>
    <lineage>
        <taxon>Eukaryota</taxon>
        <taxon>Metazoa</taxon>
        <taxon>Chordata</taxon>
        <taxon>Craniata</taxon>
        <taxon>Vertebrata</taxon>
        <taxon>Euteleostomi</taxon>
        <taxon>Actinopterygii</taxon>
        <taxon>Neopterygii</taxon>
        <taxon>Teleostei</taxon>
        <taxon>Anguilliformes</taxon>
        <taxon>Anguillidae</taxon>
        <taxon>Anguilla</taxon>
    </lineage>
</organism>
<sequence>MLITNHLSEAKLHNLILSPKRNAFPHWK</sequence>
<reference evidence="1" key="2">
    <citation type="journal article" date="2015" name="Fish Shellfish Immunol.">
        <title>Early steps in the European eel (Anguilla anguilla)-Vibrio vulnificus interaction in the gills: Role of the RtxA13 toxin.</title>
        <authorList>
            <person name="Callol A."/>
            <person name="Pajuelo D."/>
            <person name="Ebbesson L."/>
            <person name="Teles M."/>
            <person name="MacKenzie S."/>
            <person name="Amaro C."/>
        </authorList>
    </citation>
    <scope>NUCLEOTIDE SEQUENCE</scope>
</reference>
<proteinExistence type="predicted"/>